<dbReference type="Pfam" id="PF00999">
    <property type="entry name" value="Na_H_Exchanger"/>
    <property type="match status" value="1"/>
</dbReference>
<keyword evidence="3 11" id="KW-0050">Antiport</keyword>
<organism evidence="15 16">
    <name type="scientific">Lagenidium giganteum</name>
    <dbReference type="NCBI Taxonomy" id="4803"/>
    <lineage>
        <taxon>Eukaryota</taxon>
        <taxon>Sar</taxon>
        <taxon>Stramenopiles</taxon>
        <taxon>Oomycota</taxon>
        <taxon>Peronosporomycetes</taxon>
        <taxon>Pythiales</taxon>
        <taxon>Pythiaceae</taxon>
    </lineage>
</organism>
<feature type="transmembrane region" description="Helical" evidence="13">
    <location>
        <begin position="223"/>
        <end position="245"/>
    </location>
</feature>
<dbReference type="GO" id="GO:0000139">
    <property type="term" value="C:Golgi membrane"/>
    <property type="evidence" value="ECO:0007669"/>
    <property type="project" value="UniProtKB-SubCell"/>
</dbReference>
<keyword evidence="5 13" id="KW-1133">Transmembrane helix</keyword>
<dbReference type="NCBIfam" id="TIGR00840">
    <property type="entry name" value="b_cpa1"/>
    <property type="match status" value="1"/>
</dbReference>
<feature type="compositionally biased region" description="Polar residues" evidence="12">
    <location>
        <begin position="488"/>
        <end position="501"/>
    </location>
</feature>
<feature type="transmembrane region" description="Helical" evidence="13">
    <location>
        <begin position="52"/>
        <end position="69"/>
    </location>
</feature>
<evidence type="ECO:0000256" key="4">
    <source>
        <dbReference type="ARBA" id="ARBA00022692"/>
    </source>
</evidence>
<evidence type="ECO:0000256" key="8">
    <source>
        <dbReference type="ARBA" id="ARBA00023065"/>
    </source>
</evidence>
<evidence type="ECO:0000256" key="11">
    <source>
        <dbReference type="RuleBase" id="RU003722"/>
    </source>
</evidence>
<feature type="transmembrane region" description="Helical" evidence="13">
    <location>
        <begin position="20"/>
        <end position="40"/>
    </location>
</feature>
<evidence type="ECO:0000256" key="6">
    <source>
        <dbReference type="ARBA" id="ARBA00023034"/>
    </source>
</evidence>
<reference evidence="15" key="2">
    <citation type="journal article" date="2023" name="Microbiol Resour">
        <title>Decontamination and Annotation of the Draft Genome Sequence of the Oomycete Lagenidium giganteum ARSEF 373.</title>
        <authorList>
            <person name="Morgan W.R."/>
            <person name="Tartar A."/>
        </authorList>
    </citation>
    <scope>NUCLEOTIDE SEQUENCE</scope>
    <source>
        <strain evidence="15">ARSEF 373</strain>
    </source>
</reference>
<dbReference type="EMBL" id="DAKRPA010000435">
    <property type="protein sequence ID" value="DAZ92540.1"/>
    <property type="molecule type" value="Genomic_DNA"/>
</dbReference>
<keyword evidence="2 11" id="KW-0813">Transport</keyword>
<dbReference type="InterPro" id="IPR006153">
    <property type="entry name" value="Cation/H_exchanger_TM"/>
</dbReference>
<dbReference type="AlphaFoldDB" id="A0AAV2YAB7"/>
<comment type="caution">
    <text evidence="15">The sequence shown here is derived from an EMBL/GenBank/DDBJ whole genome shotgun (WGS) entry which is preliminary data.</text>
</comment>
<evidence type="ECO:0000256" key="9">
    <source>
        <dbReference type="ARBA" id="ARBA00023136"/>
    </source>
</evidence>
<keyword evidence="10 11" id="KW-0739">Sodium transport</keyword>
<dbReference type="PANTHER" id="PTHR10110">
    <property type="entry name" value="SODIUM/HYDROGEN EXCHANGER"/>
    <property type="match status" value="1"/>
</dbReference>
<evidence type="ECO:0000256" key="3">
    <source>
        <dbReference type="ARBA" id="ARBA00022449"/>
    </source>
</evidence>
<protein>
    <recommendedName>
        <fullName evidence="11">Sodium/hydrogen exchanger</fullName>
    </recommendedName>
</protein>
<keyword evidence="16" id="KW-1185">Reference proteome</keyword>
<keyword evidence="6" id="KW-0333">Golgi apparatus</keyword>
<dbReference type="PRINTS" id="PR01084">
    <property type="entry name" value="NAHEXCHNGR"/>
</dbReference>
<feature type="transmembrane region" description="Helical" evidence="13">
    <location>
        <begin position="117"/>
        <end position="139"/>
    </location>
</feature>
<keyword evidence="7" id="KW-0915">Sodium</keyword>
<feature type="transmembrane region" description="Helical" evidence="13">
    <location>
        <begin position="89"/>
        <end position="105"/>
    </location>
</feature>
<evidence type="ECO:0000259" key="14">
    <source>
        <dbReference type="Pfam" id="PF00999"/>
    </source>
</evidence>
<evidence type="ECO:0000256" key="2">
    <source>
        <dbReference type="ARBA" id="ARBA00022448"/>
    </source>
</evidence>
<evidence type="ECO:0000313" key="16">
    <source>
        <dbReference type="Proteomes" id="UP001146120"/>
    </source>
</evidence>
<feature type="region of interest" description="Disordered" evidence="12">
    <location>
        <begin position="477"/>
        <end position="501"/>
    </location>
</feature>
<dbReference type="GO" id="GO:0005886">
    <property type="term" value="C:plasma membrane"/>
    <property type="evidence" value="ECO:0007669"/>
    <property type="project" value="TreeGrafter"/>
</dbReference>
<evidence type="ECO:0000256" key="10">
    <source>
        <dbReference type="ARBA" id="ARBA00023201"/>
    </source>
</evidence>
<evidence type="ECO:0000256" key="12">
    <source>
        <dbReference type="SAM" id="MobiDB-lite"/>
    </source>
</evidence>
<dbReference type="GO" id="GO:0098719">
    <property type="term" value="P:sodium ion import across plasma membrane"/>
    <property type="evidence" value="ECO:0007669"/>
    <property type="project" value="TreeGrafter"/>
</dbReference>
<comment type="subcellular location">
    <subcellularLocation>
        <location evidence="1">Golgi apparatus membrane</location>
        <topology evidence="1">Multi-pass membrane protein</topology>
    </subcellularLocation>
</comment>
<gene>
    <name evidence="15" type="ORF">N0F65_012770</name>
</gene>
<reference evidence="15" key="1">
    <citation type="submission" date="2022-11" db="EMBL/GenBank/DDBJ databases">
        <authorList>
            <person name="Morgan W.R."/>
            <person name="Tartar A."/>
        </authorList>
    </citation>
    <scope>NUCLEOTIDE SEQUENCE</scope>
    <source>
        <strain evidence="15">ARSEF 373</strain>
    </source>
</reference>
<keyword evidence="4 11" id="KW-0812">Transmembrane</keyword>
<feature type="domain" description="Cation/H+ exchanger transmembrane" evidence="14">
    <location>
        <begin position="45"/>
        <end position="427"/>
    </location>
</feature>
<evidence type="ECO:0000313" key="15">
    <source>
        <dbReference type="EMBL" id="DAZ92540.1"/>
    </source>
</evidence>
<keyword evidence="9 13" id="KW-0472">Membrane</keyword>
<comment type="similarity">
    <text evidence="11">Belongs to the monovalent cation:proton antiporter 1 (CPA1) transporter (TC 2.A.36) family.</text>
</comment>
<dbReference type="GO" id="GO:0015386">
    <property type="term" value="F:potassium:proton antiporter activity"/>
    <property type="evidence" value="ECO:0007669"/>
    <property type="project" value="TreeGrafter"/>
</dbReference>
<dbReference type="Proteomes" id="UP001146120">
    <property type="component" value="Unassembled WGS sequence"/>
</dbReference>
<dbReference type="PANTHER" id="PTHR10110:SF191">
    <property type="entry name" value="SODIUM_HYDROGEN EXCHANGER 8"/>
    <property type="match status" value="1"/>
</dbReference>
<proteinExistence type="inferred from homology"/>
<dbReference type="InterPro" id="IPR018422">
    <property type="entry name" value="Cation/H_exchanger_CPA1"/>
</dbReference>
<evidence type="ECO:0000256" key="7">
    <source>
        <dbReference type="ARBA" id="ARBA00023053"/>
    </source>
</evidence>
<feature type="transmembrane region" description="Helical" evidence="13">
    <location>
        <begin position="310"/>
        <end position="332"/>
    </location>
</feature>
<dbReference type="InterPro" id="IPR004709">
    <property type="entry name" value="NaH_exchanger"/>
</dbReference>
<evidence type="ECO:0000256" key="1">
    <source>
        <dbReference type="ARBA" id="ARBA00004653"/>
    </source>
</evidence>
<feature type="transmembrane region" description="Helical" evidence="13">
    <location>
        <begin position="194"/>
        <end position="211"/>
    </location>
</feature>
<dbReference type="GO" id="GO:0051453">
    <property type="term" value="P:regulation of intracellular pH"/>
    <property type="evidence" value="ECO:0007669"/>
    <property type="project" value="TreeGrafter"/>
</dbReference>
<feature type="transmembrane region" description="Helical" evidence="13">
    <location>
        <begin position="378"/>
        <end position="398"/>
    </location>
</feature>
<evidence type="ECO:0000256" key="13">
    <source>
        <dbReference type="SAM" id="Phobius"/>
    </source>
</evidence>
<keyword evidence="8 11" id="KW-0406">Ion transport</keyword>
<dbReference type="Gene3D" id="6.10.140.1330">
    <property type="match status" value="1"/>
</dbReference>
<evidence type="ECO:0000256" key="5">
    <source>
        <dbReference type="ARBA" id="ARBA00022989"/>
    </source>
</evidence>
<feature type="transmembrane region" description="Helical" evidence="13">
    <location>
        <begin position="338"/>
        <end position="357"/>
    </location>
</feature>
<dbReference type="GO" id="GO:0015385">
    <property type="term" value="F:sodium:proton antiporter activity"/>
    <property type="evidence" value="ECO:0007669"/>
    <property type="project" value="InterPro"/>
</dbReference>
<accession>A0AAV2YAB7</accession>
<sequence length="501" mass="55158">MEELPHENDLVERHGGATDEIQLAVFFTFFLVLVLGSILVSNKVSHHWHCKTLPEAAAIILVGIIGGWACKLHGGPIAKSLTVFDPHTFFIVLLPPIIFNSGYTMKRRFFFENIKSILSFAILGTFISNVVVGVLLYAVGKIGWSVRLSIAEGMAFGALISATDPVSTLAIFQELRVDPTLFYIVFGESVLNDAVGIVLFTTFAKFVGYVYTPMSTVFALLDFVLIFVGSTLVGVFFGVLSALLFKHFDFKDCVLHEVGVYVTFSYLPFVASTAMDMSGVVSILFAGIAMKHYSHNNISMKARELCSKMFSTMAHLTEATVFLNLGLCVFSVQHGYHFGLIFWALLFCFIGRAAHVYPLSAWLNRSLKVPITANQQHMLWFSGLRGAVAFALASSFPGEHREDIVATTMVIVLVTVFAMGGGTVAMLDRLKIVRLTPEEEQALDKAVRPAERMQLLQFDDMYITPLLLRDPEKPARKVIPRFGDTGTDGDNANSSSSAEST</sequence>
<feature type="transmembrane region" description="Helical" evidence="13">
    <location>
        <begin position="265"/>
        <end position="289"/>
    </location>
</feature>
<feature type="transmembrane region" description="Helical" evidence="13">
    <location>
        <begin position="404"/>
        <end position="427"/>
    </location>
</feature>
<name>A0AAV2YAB7_9STRA</name>